<sequence length="178" mass="19105">MSTTDRDDFAGQSPAPRPSTPSSQDRQGVLANSSPLSSARSDVSTPSGWSPSSIMSAEPPRPSQPPETWTTHHIVQLCRILDTHYAPFALGALVRLMGSRDFALVGIMLVRIRQSARAESDRRHSGIAYAFNVPIAHQTGGGCTTVISGADTMVHRTFDSGGNLISSHAVDPDDLYLY</sequence>
<dbReference type="Proteomes" id="UP001230504">
    <property type="component" value="Unassembled WGS sequence"/>
</dbReference>
<feature type="compositionally biased region" description="Polar residues" evidence="1">
    <location>
        <begin position="20"/>
        <end position="55"/>
    </location>
</feature>
<dbReference type="GeneID" id="85443593"/>
<dbReference type="RefSeq" id="XP_060407448.1">
    <property type="nucleotide sequence ID" value="XM_060559353.1"/>
</dbReference>
<proteinExistence type="predicted"/>
<reference evidence="2" key="1">
    <citation type="submission" date="2021-06" db="EMBL/GenBank/DDBJ databases">
        <title>Comparative genomics, transcriptomics and evolutionary studies reveal genomic signatures of adaptation to plant cell wall in hemibiotrophic fungi.</title>
        <authorList>
            <consortium name="DOE Joint Genome Institute"/>
            <person name="Baroncelli R."/>
            <person name="Diaz J.F."/>
            <person name="Benocci T."/>
            <person name="Peng M."/>
            <person name="Battaglia E."/>
            <person name="Haridas S."/>
            <person name="Andreopoulos W."/>
            <person name="Labutti K."/>
            <person name="Pangilinan J."/>
            <person name="Floch G.L."/>
            <person name="Makela M.R."/>
            <person name="Henrissat B."/>
            <person name="Grigoriev I.V."/>
            <person name="Crouch J.A."/>
            <person name="De Vries R.P."/>
            <person name="Sukno S.A."/>
            <person name="Thon M.R."/>
        </authorList>
    </citation>
    <scope>NUCLEOTIDE SEQUENCE</scope>
    <source>
        <strain evidence="2">CBS 125086</strain>
    </source>
</reference>
<evidence type="ECO:0000256" key="1">
    <source>
        <dbReference type="SAM" id="MobiDB-lite"/>
    </source>
</evidence>
<dbReference type="EMBL" id="JAHLJV010000150">
    <property type="protein sequence ID" value="KAK1566260.1"/>
    <property type="molecule type" value="Genomic_DNA"/>
</dbReference>
<protein>
    <submittedName>
        <fullName evidence="2">Uncharacterized protein</fullName>
    </submittedName>
</protein>
<evidence type="ECO:0000313" key="3">
    <source>
        <dbReference type="Proteomes" id="UP001230504"/>
    </source>
</evidence>
<feature type="region of interest" description="Disordered" evidence="1">
    <location>
        <begin position="1"/>
        <end position="68"/>
    </location>
</feature>
<name>A0AAD8PL95_9PEZI</name>
<organism evidence="2 3">
    <name type="scientific">Colletotrichum navitas</name>
    <dbReference type="NCBI Taxonomy" id="681940"/>
    <lineage>
        <taxon>Eukaryota</taxon>
        <taxon>Fungi</taxon>
        <taxon>Dikarya</taxon>
        <taxon>Ascomycota</taxon>
        <taxon>Pezizomycotina</taxon>
        <taxon>Sordariomycetes</taxon>
        <taxon>Hypocreomycetidae</taxon>
        <taxon>Glomerellales</taxon>
        <taxon>Glomerellaceae</taxon>
        <taxon>Colletotrichum</taxon>
        <taxon>Colletotrichum graminicola species complex</taxon>
    </lineage>
</organism>
<evidence type="ECO:0000313" key="2">
    <source>
        <dbReference type="EMBL" id="KAK1566260.1"/>
    </source>
</evidence>
<gene>
    <name evidence="2" type="ORF">LY79DRAFT_572377</name>
</gene>
<comment type="caution">
    <text evidence="2">The sequence shown here is derived from an EMBL/GenBank/DDBJ whole genome shotgun (WGS) entry which is preliminary data.</text>
</comment>
<accession>A0AAD8PL95</accession>
<keyword evidence="3" id="KW-1185">Reference proteome</keyword>
<dbReference type="AlphaFoldDB" id="A0AAD8PL95"/>